<accession>A0A9K3LMS0</accession>
<evidence type="ECO:0000313" key="2">
    <source>
        <dbReference type="Proteomes" id="UP000693970"/>
    </source>
</evidence>
<sequence>MANTKHTKIRSNRRKFRYPYRTDFDESIEDERLRRYPVEIASSYSADSQASDMEQQLGNEIDILDQCSSGLQEHFLSDHASIDVLILEREMKTVLTDMEKFGILEDDYKSLALTTEVEEKVDDSVKTWPPFAFHSKDSKMDDSRNNDDNTVERENDWEVLSSTDSVWTVETFAEDWSFRDALIHNSPYFTTTGCSAHFHGEPRIHTVPVEMMPPIIHKAHQKQPKQVVNLEMLERAELWTSIRDSIRGFGARNNPGSKNNNGG</sequence>
<dbReference type="EMBL" id="JAGRRH010000009">
    <property type="protein sequence ID" value="KAG7364725.1"/>
    <property type="molecule type" value="Genomic_DNA"/>
</dbReference>
<dbReference type="AlphaFoldDB" id="A0A9K3LMS0"/>
<evidence type="ECO:0000313" key="1">
    <source>
        <dbReference type="EMBL" id="KAG7364725.1"/>
    </source>
</evidence>
<keyword evidence="2" id="KW-1185">Reference proteome</keyword>
<organism evidence="1 2">
    <name type="scientific">Nitzschia inconspicua</name>
    <dbReference type="NCBI Taxonomy" id="303405"/>
    <lineage>
        <taxon>Eukaryota</taxon>
        <taxon>Sar</taxon>
        <taxon>Stramenopiles</taxon>
        <taxon>Ochrophyta</taxon>
        <taxon>Bacillariophyta</taxon>
        <taxon>Bacillariophyceae</taxon>
        <taxon>Bacillariophycidae</taxon>
        <taxon>Bacillariales</taxon>
        <taxon>Bacillariaceae</taxon>
        <taxon>Nitzschia</taxon>
    </lineage>
</organism>
<reference evidence="1" key="2">
    <citation type="submission" date="2021-04" db="EMBL/GenBank/DDBJ databases">
        <authorList>
            <person name="Podell S."/>
        </authorList>
    </citation>
    <scope>NUCLEOTIDE SEQUENCE</scope>
    <source>
        <strain evidence="1">Hildebrandi</strain>
    </source>
</reference>
<gene>
    <name evidence="1" type="ORF">IV203_037927</name>
</gene>
<reference evidence="1" key="1">
    <citation type="journal article" date="2021" name="Sci. Rep.">
        <title>Diploid genomic architecture of Nitzschia inconspicua, an elite biomass production diatom.</title>
        <authorList>
            <person name="Oliver A."/>
            <person name="Podell S."/>
            <person name="Pinowska A."/>
            <person name="Traller J.C."/>
            <person name="Smith S.R."/>
            <person name="McClure R."/>
            <person name="Beliaev A."/>
            <person name="Bohutskyi P."/>
            <person name="Hill E.A."/>
            <person name="Rabines A."/>
            <person name="Zheng H."/>
            <person name="Allen L.Z."/>
            <person name="Kuo A."/>
            <person name="Grigoriev I.V."/>
            <person name="Allen A.E."/>
            <person name="Hazlebeck D."/>
            <person name="Allen E.E."/>
        </authorList>
    </citation>
    <scope>NUCLEOTIDE SEQUENCE</scope>
    <source>
        <strain evidence="1">Hildebrandi</strain>
    </source>
</reference>
<name>A0A9K3LMS0_9STRA</name>
<protein>
    <submittedName>
        <fullName evidence="1">Uncharacterized protein</fullName>
    </submittedName>
</protein>
<proteinExistence type="predicted"/>
<dbReference type="Proteomes" id="UP000693970">
    <property type="component" value="Unassembled WGS sequence"/>
</dbReference>
<comment type="caution">
    <text evidence="1">The sequence shown here is derived from an EMBL/GenBank/DDBJ whole genome shotgun (WGS) entry which is preliminary data.</text>
</comment>